<feature type="transmembrane region" description="Helical" evidence="1">
    <location>
        <begin position="76"/>
        <end position="97"/>
    </location>
</feature>
<organism evidence="4 5">
    <name type="scientific">Pseudidiomarina maritima</name>
    <dbReference type="NCBI Taxonomy" id="519453"/>
    <lineage>
        <taxon>Bacteria</taxon>
        <taxon>Pseudomonadati</taxon>
        <taxon>Pseudomonadota</taxon>
        <taxon>Gammaproteobacteria</taxon>
        <taxon>Alteromonadales</taxon>
        <taxon>Idiomarinaceae</taxon>
        <taxon>Pseudidiomarina</taxon>
    </lineage>
</organism>
<dbReference type="InterPro" id="IPR029787">
    <property type="entry name" value="Nucleotide_cyclase"/>
</dbReference>
<dbReference type="InterPro" id="IPR052155">
    <property type="entry name" value="Biofilm_reg_signaling"/>
</dbReference>
<sequence>MRIIQVDQQARAVTHLVLSLSLLLAGILILGYRYWEPTQLPLYHTMSSSLLLGAVFNGLSLLTFDLHSKRSWQPWLSRAFAVIGVVVAANGLFGSVIDPYDSQVHPITHGLMGLLSLWLALRLRGRVAMRVQALLAAPIALGMLTMIMLHFYYQQPLMARHPIGSLISCTLVLLAALAVWNASRAGHEYLPPVSALTTWMVLLGLAAATSFGLLTFHSQMNNLREQGREVAQNLNESRRSLGSQHLRTFERVVERWSDYPASHHDRLMDADVKAHLEDIDFLESMMLLEGTDVVWEQNKNGDSHYTHLWNIDPYLRVSAAASLTRIEMLIASRDNSPDGTLMFVRLPVEFTEAHPPQQEQPERPFSLLVVFDVPLMLAPQTRIMESPITAYTMLGRGVLIDYAGYWISDEQKAYLASKALFLYDSALVTDYNTSGNPIQTYLVDLSSLQERANLEVLVVFAGILLVLMMALTVERNRELVLQGRQLKFQAEHDALTGLFNRTTSEQVLADRFHKNKQQTVLFIDLDGFTYINDSLGLQVGDRLLQVLAQRLEAVVGKQAILGRFGGDEFLIITDKVHDNQRAVKELTDKLLAAVAQPYRIMHHKIYLTASIGVAHQTDDQYAPLELVQRADMAMHQAKRQGHNHVQVYQESMSLQFKSSAAMRSSLQEAIERNQLALHYQPIVRCSDTATVGYEALLRWEREPGRFIPPSEFIPLAEMTGQIIPLSEWVFRRACEAAVQLQQHGPCKVAVNLSTLHFNRSEFKGFLERTLEDTGCQPQWLELELTESILMENTDYAVDILQSLRDKQISISLDDFGTGFSSLSYLRRLPVDKVKIDRSFVAGIKTHRSDRVLIGSVIKIAQSLNFKVVAEGVETPQQAEFVTELGCDYMQGFYFGRPVPLDDLFES</sequence>
<dbReference type="CDD" id="cd01949">
    <property type="entry name" value="GGDEF"/>
    <property type="match status" value="1"/>
</dbReference>
<name>A0A317Q7E5_9GAMM</name>
<evidence type="ECO:0000256" key="1">
    <source>
        <dbReference type="SAM" id="Phobius"/>
    </source>
</evidence>
<dbReference type="InterPro" id="IPR000160">
    <property type="entry name" value="GGDEF_dom"/>
</dbReference>
<comment type="caution">
    <text evidence="4">The sequence shown here is derived from an EMBL/GenBank/DDBJ whole genome shotgun (WGS) entry which is preliminary data.</text>
</comment>
<keyword evidence="1" id="KW-1133">Transmembrane helix</keyword>
<dbReference type="AlphaFoldDB" id="A0A317Q7E5"/>
<feature type="transmembrane region" description="Helical" evidence="1">
    <location>
        <begin position="12"/>
        <end position="35"/>
    </location>
</feature>
<dbReference type="PROSITE" id="PS50887">
    <property type="entry name" value="GGDEF"/>
    <property type="match status" value="1"/>
</dbReference>
<dbReference type="PANTHER" id="PTHR44757:SF2">
    <property type="entry name" value="BIOFILM ARCHITECTURE MAINTENANCE PROTEIN MBAA"/>
    <property type="match status" value="1"/>
</dbReference>
<accession>A0A317Q7E5</accession>
<proteinExistence type="predicted"/>
<dbReference type="InterPro" id="IPR043128">
    <property type="entry name" value="Rev_trsase/Diguanyl_cyclase"/>
</dbReference>
<dbReference type="Pfam" id="PF00990">
    <property type="entry name" value="GGDEF"/>
    <property type="match status" value="1"/>
</dbReference>
<dbReference type="SMART" id="SM00052">
    <property type="entry name" value="EAL"/>
    <property type="match status" value="1"/>
</dbReference>
<dbReference type="SUPFAM" id="SSF55073">
    <property type="entry name" value="Nucleotide cyclase"/>
    <property type="match status" value="1"/>
</dbReference>
<dbReference type="EMBL" id="QGTT01000008">
    <property type="protein sequence ID" value="PWW12189.1"/>
    <property type="molecule type" value="Genomic_DNA"/>
</dbReference>
<evidence type="ECO:0000313" key="4">
    <source>
        <dbReference type="EMBL" id="PWW12189.1"/>
    </source>
</evidence>
<feature type="transmembrane region" description="Helical" evidence="1">
    <location>
        <begin position="165"/>
        <end position="183"/>
    </location>
</feature>
<dbReference type="SMART" id="SM00267">
    <property type="entry name" value="GGDEF"/>
    <property type="match status" value="1"/>
</dbReference>
<dbReference type="NCBIfam" id="TIGR00254">
    <property type="entry name" value="GGDEF"/>
    <property type="match status" value="1"/>
</dbReference>
<dbReference type="PANTHER" id="PTHR44757">
    <property type="entry name" value="DIGUANYLATE CYCLASE DGCP"/>
    <property type="match status" value="1"/>
</dbReference>
<dbReference type="Gene3D" id="3.20.20.450">
    <property type="entry name" value="EAL domain"/>
    <property type="match status" value="1"/>
</dbReference>
<feature type="domain" description="EAL" evidence="2">
    <location>
        <begin position="659"/>
        <end position="906"/>
    </location>
</feature>
<feature type="transmembrane region" description="Helical" evidence="1">
    <location>
        <begin position="195"/>
        <end position="216"/>
    </location>
</feature>
<evidence type="ECO:0000259" key="3">
    <source>
        <dbReference type="PROSITE" id="PS50887"/>
    </source>
</evidence>
<dbReference type="Proteomes" id="UP000246964">
    <property type="component" value="Unassembled WGS sequence"/>
</dbReference>
<dbReference type="PROSITE" id="PS50883">
    <property type="entry name" value="EAL"/>
    <property type="match status" value="1"/>
</dbReference>
<feature type="transmembrane region" description="Helical" evidence="1">
    <location>
        <begin position="103"/>
        <end position="121"/>
    </location>
</feature>
<feature type="transmembrane region" description="Helical" evidence="1">
    <location>
        <begin position="133"/>
        <end position="153"/>
    </location>
</feature>
<reference evidence="4 5" key="1">
    <citation type="submission" date="2018-05" db="EMBL/GenBank/DDBJ databases">
        <title>Freshwater and sediment microbial communities from various areas in North America, analyzing microbe dynamics in response to fracking.</title>
        <authorList>
            <person name="Lamendella R."/>
        </authorList>
    </citation>
    <scope>NUCLEOTIDE SEQUENCE [LARGE SCALE GENOMIC DNA]</scope>
    <source>
        <strain evidence="4 5">125B1</strain>
    </source>
</reference>
<dbReference type="InterPro" id="IPR035919">
    <property type="entry name" value="EAL_sf"/>
</dbReference>
<dbReference type="SUPFAM" id="SSF141868">
    <property type="entry name" value="EAL domain-like"/>
    <property type="match status" value="1"/>
</dbReference>
<dbReference type="RefSeq" id="WP_110076050.1">
    <property type="nucleotide sequence ID" value="NZ_QGTT01000008.1"/>
</dbReference>
<evidence type="ECO:0000259" key="2">
    <source>
        <dbReference type="PROSITE" id="PS50883"/>
    </source>
</evidence>
<keyword evidence="5" id="KW-1185">Reference proteome</keyword>
<evidence type="ECO:0000313" key="5">
    <source>
        <dbReference type="Proteomes" id="UP000246964"/>
    </source>
</evidence>
<dbReference type="CDD" id="cd01948">
    <property type="entry name" value="EAL"/>
    <property type="match status" value="1"/>
</dbReference>
<keyword evidence="1" id="KW-0472">Membrane</keyword>
<dbReference type="Gene3D" id="3.30.70.270">
    <property type="match status" value="1"/>
</dbReference>
<dbReference type="Pfam" id="PF00563">
    <property type="entry name" value="EAL"/>
    <property type="match status" value="1"/>
</dbReference>
<keyword evidence="1" id="KW-0812">Transmembrane</keyword>
<feature type="transmembrane region" description="Helical" evidence="1">
    <location>
        <begin position="41"/>
        <end position="64"/>
    </location>
</feature>
<protein>
    <submittedName>
        <fullName evidence="4">Diguanylate cyclase (GGDEF)-like protein</fullName>
    </submittedName>
</protein>
<dbReference type="OrthoDB" id="6231285at2"/>
<gene>
    <name evidence="4" type="ORF">DET45_10821</name>
</gene>
<feature type="domain" description="GGDEF" evidence="3">
    <location>
        <begin position="516"/>
        <end position="650"/>
    </location>
</feature>
<dbReference type="InterPro" id="IPR001633">
    <property type="entry name" value="EAL_dom"/>
</dbReference>